<dbReference type="InterPro" id="IPR006224">
    <property type="entry name" value="PsdUridine_synth_RluA-like_CS"/>
</dbReference>
<keyword evidence="10" id="KW-1185">Reference proteome</keyword>
<dbReference type="InterPro" id="IPR006225">
    <property type="entry name" value="PsdUridine_synth_RluC/D"/>
</dbReference>
<keyword evidence="5" id="KW-0694">RNA-binding</keyword>
<dbReference type="SUPFAM" id="SSF55174">
    <property type="entry name" value="Alpha-L RNA-binding motif"/>
    <property type="match status" value="1"/>
</dbReference>
<name>A0A1M5MNT2_9GAMM</name>
<evidence type="ECO:0000256" key="6">
    <source>
        <dbReference type="RuleBase" id="RU362028"/>
    </source>
</evidence>
<feature type="domain" description="RNA-binding S4" evidence="8">
    <location>
        <begin position="34"/>
        <end position="93"/>
    </location>
</feature>
<comment type="similarity">
    <text evidence="1 6">Belongs to the pseudouridine synthase RluA family.</text>
</comment>
<comment type="function">
    <text evidence="6">Responsible for synthesis of pseudouridine from uracil.</text>
</comment>
<comment type="catalytic activity">
    <reaction evidence="6">
        <text>a uridine in RNA = a pseudouridine in RNA</text>
        <dbReference type="Rhea" id="RHEA:48348"/>
        <dbReference type="Rhea" id="RHEA-COMP:12068"/>
        <dbReference type="Rhea" id="RHEA-COMP:12069"/>
        <dbReference type="ChEBI" id="CHEBI:65314"/>
        <dbReference type="ChEBI" id="CHEBI:65315"/>
    </reaction>
</comment>
<evidence type="ECO:0000256" key="7">
    <source>
        <dbReference type="SAM" id="MobiDB-lite"/>
    </source>
</evidence>
<evidence type="ECO:0000259" key="8">
    <source>
        <dbReference type="SMART" id="SM00363"/>
    </source>
</evidence>
<evidence type="ECO:0000313" key="10">
    <source>
        <dbReference type="Proteomes" id="UP000199758"/>
    </source>
</evidence>
<evidence type="ECO:0000256" key="3">
    <source>
        <dbReference type="ARBA" id="ARBA00036882"/>
    </source>
</evidence>
<dbReference type="PANTHER" id="PTHR21600:SF44">
    <property type="entry name" value="RIBOSOMAL LARGE SUBUNIT PSEUDOURIDINE SYNTHASE D"/>
    <property type="match status" value="1"/>
</dbReference>
<dbReference type="InterPro" id="IPR050188">
    <property type="entry name" value="RluA_PseudoU_synthase"/>
</dbReference>
<dbReference type="GO" id="GO:0160140">
    <property type="term" value="F:23S rRNA pseudouridine(1911/1915/1917) synthase activity"/>
    <property type="evidence" value="ECO:0007669"/>
    <property type="project" value="UniProtKB-EC"/>
</dbReference>
<dbReference type="STRING" id="490188.SAMN04488068_1373"/>
<dbReference type="Gene3D" id="3.30.2350.10">
    <property type="entry name" value="Pseudouridine synthase"/>
    <property type="match status" value="1"/>
</dbReference>
<dbReference type="InterPro" id="IPR036986">
    <property type="entry name" value="S4_RNA-bd_sf"/>
</dbReference>
<gene>
    <name evidence="9" type="ORF">SAMN04488068_1373</name>
</gene>
<organism evidence="9 10">
    <name type="scientific">Hydrocarboniphaga daqingensis</name>
    <dbReference type="NCBI Taxonomy" id="490188"/>
    <lineage>
        <taxon>Bacteria</taxon>
        <taxon>Pseudomonadati</taxon>
        <taxon>Pseudomonadota</taxon>
        <taxon>Gammaproteobacteria</taxon>
        <taxon>Nevskiales</taxon>
        <taxon>Nevskiaceae</taxon>
        <taxon>Hydrocarboniphaga</taxon>
    </lineage>
</organism>
<dbReference type="GO" id="GO:0000455">
    <property type="term" value="P:enzyme-directed rRNA pseudouridine synthesis"/>
    <property type="evidence" value="ECO:0007669"/>
    <property type="project" value="UniProtKB-ARBA"/>
</dbReference>
<dbReference type="PROSITE" id="PS01129">
    <property type="entry name" value="PSI_RLU"/>
    <property type="match status" value="1"/>
</dbReference>
<protein>
    <recommendedName>
        <fullName evidence="6">Pseudouridine synthase</fullName>
        <ecNumber evidence="6">5.4.99.-</ecNumber>
    </recommendedName>
</protein>
<dbReference type="CDD" id="cd02869">
    <property type="entry name" value="PseudoU_synth_RluA_like"/>
    <property type="match status" value="1"/>
</dbReference>
<keyword evidence="2 6" id="KW-0413">Isomerase</keyword>
<dbReference type="EC" id="5.4.99.-" evidence="6"/>
<feature type="compositionally biased region" description="Acidic residues" evidence="7">
    <location>
        <begin position="1"/>
        <end position="13"/>
    </location>
</feature>
<dbReference type="NCBIfam" id="TIGR00005">
    <property type="entry name" value="rluA_subfam"/>
    <property type="match status" value="1"/>
</dbReference>
<dbReference type="InterPro" id="IPR006145">
    <property type="entry name" value="PsdUridine_synth_RsuA/RluA"/>
</dbReference>
<evidence type="ECO:0000256" key="2">
    <source>
        <dbReference type="ARBA" id="ARBA00023235"/>
    </source>
</evidence>
<dbReference type="PANTHER" id="PTHR21600">
    <property type="entry name" value="MITOCHONDRIAL RNA PSEUDOURIDINE SYNTHASE"/>
    <property type="match status" value="1"/>
</dbReference>
<dbReference type="Proteomes" id="UP000199758">
    <property type="component" value="Unassembled WGS sequence"/>
</dbReference>
<dbReference type="Gene3D" id="3.10.290.10">
    <property type="entry name" value="RNA-binding S4 domain"/>
    <property type="match status" value="1"/>
</dbReference>
<dbReference type="OrthoDB" id="9807829at2"/>
<dbReference type="EMBL" id="FQWZ01000003">
    <property type="protein sequence ID" value="SHG79084.1"/>
    <property type="molecule type" value="Genomic_DNA"/>
</dbReference>
<dbReference type="GO" id="GO:0003723">
    <property type="term" value="F:RNA binding"/>
    <property type="evidence" value="ECO:0007669"/>
    <property type="project" value="UniProtKB-KW"/>
</dbReference>
<proteinExistence type="inferred from homology"/>
<reference evidence="9 10" key="1">
    <citation type="submission" date="2016-11" db="EMBL/GenBank/DDBJ databases">
        <authorList>
            <person name="Jaros S."/>
            <person name="Januszkiewicz K."/>
            <person name="Wedrychowicz H."/>
        </authorList>
    </citation>
    <scope>NUCLEOTIDE SEQUENCE [LARGE SCALE GENOMIC DNA]</scope>
    <source>
        <strain evidence="9 10">CGMCC 1.7049</strain>
    </source>
</reference>
<evidence type="ECO:0000256" key="5">
    <source>
        <dbReference type="PROSITE-ProRule" id="PRU00182"/>
    </source>
</evidence>
<dbReference type="PROSITE" id="PS50889">
    <property type="entry name" value="S4"/>
    <property type="match status" value="1"/>
</dbReference>
<accession>A0A1M5MNT2</accession>
<dbReference type="SMART" id="SM00363">
    <property type="entry name" value="S4"/>
    <property type="match status" value="1"/>
</dbReference>
<dbReference type="Pfam" id="PF01479">
    <property type="entry name" value="S4"/>
    <property type="match status" value="1"/>
</dbReference>
<dbReference type="SUPFAM" id="SSF55120">
    <property type="entry name" value="Pseudouridine synthase"/>
    <property type="match status" value="1"/>
</dbReference>
<evidence type="ECO:0000256" key="4">
    <source>
        <dbReference type="PIRSR" id="PIRSR606225-1"/>
    </source>
</evidence>
<dbReference type="AlphaFoldDB" id="A0A1M5MNT2"/>
<dbReference type="RefSeq" id="WP_072895828.1">
    <property type="nucleotide sequence ID" value="NZ_FQWZ01000003.1"/>
</dbReference>
<comment type="catalytic activity">
    <reaction evidence="3">
        <text>uridine(1911/1915/1917) in 23S rRNA = pseudouridine(1911/1915/1917) in 23S rRNA</text>
        <dbReference type="Rhea" id="RHEA:42524"/>
        <dbReference type="Rhea" id="RHEA-COMP:10097"/>
        <dbReference type="Rhea" id="RHEA-COMP:10098"/>
        <dbReference type="ChEBI" id="CHEBI:65314"/>
        <dbReference type="ChEBI" id="CHEBI:65315"/>
        <dbReference type="EC" id="5.4.99.23"/>
    </reaction>
</comment>
<evidence type="ECO:0000256" key="1">
    <source>
        <dbReference type="ARBA" id="ARBA00010876"/>
    </source>
</evidence>
<dbReference type="Pfam" id="PF00849">
    <property type="entry name" value="PseudoU_synth_2"/>
    <property type="match status" value="1"/>
</dbReference>
<dbReference type="NCBIfam" id="NF008385">
    <property type="entry name" value="PRK11180.1"/>
    <property type="match status" value="1"/>
</dbReference>
<evidence type="ECO:0000313" key="9">
    <source>
        <dbReference type="EMBL" id="SHG79084.1"/>
    </source>
</evidence>
<dbReference type="CDD" id="cd00165">
    <property type="entry name" value="S4"/>
    <property type="match status" value="1"/>
</dbReference>
<dbReference type="InterPro" id="IPR002942">
    <property type="entry name" value="S4_RNA-bd"/>
</dbReference>
<sequence>MSTDAPDELEDLESGASVPSSETLALVPAELAGQRLDAVAAKLFPDHSRSRLKTWIEEGSLWVNGAPVARGRDPVREGDQLDLRADVPEANTDVQPQNIPIDVVYADDAIAIIRKPAGLTVHPGAGQKASTLQNALLHHFPQTASVPRAGIVHRLDKDTSGLLVVALTPTAHTHLVDAIAQRDVAREYDALITGTIVAGSTIDLPIGRHPRDRLRMAVNTAGRRAVTHYRVQERFKHHTLLRVKLETGRTHQIRVHLSHVKWPIVGDALYGGRVARGVGMSLRLREALLAFPRQALHARHLELEHPVTGEMMSFTAEPPEDFQALLRLLRDEQPQAL</sequence>
<feature type="region of interest" description="Disordered" evidence="7">
    <location>
        <begin position="1"/>
        <end position="20"/>
    </location>
</feature>
<feature type="active site" evidence="4">
    <location>
        <position position="156"/>
    </location>
</feature>
<dbReference type="InterPro" id="IPR020103">
    <property type="entry name" value="PsdUridine_synth_cat_dom_sf"/>
</dbReference>